<keyword evidence="16" id="KW-0175">Coiled coil</keyword>
<dbReference type="EC" id="2.7.13.3" evidence="3"/>
<dbReference type="SUPFAM" id="SSF55874">
    <property type="entry name" value="ATPase domain of HSP90 chaperone/DNA topoisomerase II/histidine kinase"/>
    <property type="match status" value="1"/>
</dbReference>
<evidence type="ECO:0000256" key="7">
    <source>
        <dbReference type="ARBA" id="ARBA00022692"/>
    </source>
</evidence>
<evidence type="ECO:0000256" key="16">
    <source>
        <dbReference type="SAM" id="Coils"/>
    </source>
</evidence>
<keyword evidence="7" id="KW-0812">Transmembrane</keyword>
<keyword evidence="10" id="KW-0067">ATP-binding</keyword>
<keyword evidence="6" id="KW-0808">Transferase</keyword>
<keyword evidence="12" id="KW-0902">Two-component regulatory system</keyword>
<keyword evidence="9" id="KW-0418">Kinase</keyword>
<dbReference type="InterPro" id="IPR003661">
    <property type="entry name" value="HisK_dim/P_dom"/>
</dbReference>
<dbReference type="PROSITE" id="PS50109">
    <property type="entry name" value="HIS_KIN"/>
    <property type="match status" value="1"/>
</dbReference>
<dbReference type="CDD" id="cd00082">
    <property type="entry name" value="HisKA"/>
    <property type="match status" value="1"/>
</dbReference>
<evidence type="ECO:0000256" key="11">
    <source>
        <dbReference type="ARBA" id="ARBA00022989"/>
    </source>
</evidence>
<evidence type="ECO:0000256" key="2">
    <source>
        <dbReference type="ARBA" id="ARBA00004651"/>
    </source>
</evidence>
<dbReference type="OrthoDB" id="5519028at2"/>
<dbReference type="NCBIfam" id="TIGR00229">
    <property type="entry name" value="sensory_box"/>
    <property type="match status" value="1"/>
</dbReference>
<feature type="modified residue" description="4-aspartylphosphate" evidence="15">
    <location>
        <position position="857"/>
    </location>
</feature>
<dbReference type="Gene3D" id="1.10.287.130">
    <property type="match status" value="1"/>
</dbReference>
<dbReference type="SMART" id="SM00091">
    <property type="entry name" value="PAS"/>
    <property type="match status" value="3"/>
</dbReference>
<dbReference type="PANTHER" id="PTHR45339">
    <property type="entry name" value="HYBRID SIGNAL TRANSDUCTION HISTIDINE KINASE J"/>
    <property type="match status" value="1"/>
</dbReference>
<evidence type="ECO:0000313" key="22">
    <source>
        <dbReference type="EMBL" id="OOV08064.1"/>
    </source>
</evidence>
<dbReference type="FunFam" id="3.30.565.10:FF:000078">
    <property type="entry name" value="Two-component sensor histidine kinase"/>
    <property type="match status" value="1"/>
</dbReference>
<dbReference type="InterPro" id="IPR004358">
    <property type="entry name" value="Sig_transdc_His_kin-like_C"/>
</dbReference>
<dbReference type="Gene3D" id="3.30.565.10">
    <property type="entry name" value="Histidine kinase-like ATPase, C-terminal domain"/>
    <property type="match status" value="1"/>
</dbReference>
<dbReference type="InterPro" id="IPR000014">
    <property type="entry name" value="PAS"/>
</dbReference>
<evidence type="ECO:0000313" key="23">
    <source>
        <dbReference type="Proteomes" id="UP000190750"/>
    </source>
</evidence>
<dbReference type="Gene3D" id="3.30.450.20">
    <property type="entry name" value="PAS domain"/>
    <property type="match status" value="3"/>
</dbReference>
<feature type="domain" description="Response regulatory" evidence="18">
    <location>
        <begin position="808"/>
        <end position="924"/>
    </location>
</feature>
<evidence type="ECO:0000259" key="18">
    <source>
        <dbReference type="PROSITE" id="PS50110"/>
    </source>
</evidence>
<dbReference type="SMART" id="SM00448">
    <property type="entry name" value="REC"/>
    <property type="match status" value="1"/>
</dbReference>
<dbReference type="InterPro" id="IPR000700">
    <property type="entry name" value="PAS-assoc_C"/>
</dbReference>
<feature type="domain" description="Histidine kinase" evidence="17">
    <location>
        <begin position="554"/>
        <end position="775"/>
    </location>
</feature>
<dbReference type="CDD" id="cd17546">
    <property type="entry name" value="REC_hyHK_CKI1_RcsC-like"/>
    <property type="match status" value="1"/>
</dbReference>
<feature type="domain" description="PAC" evidence="20">
    <location>
        <begin position="358"/>
        <end position="411"/>
    </location>
</feature>
<feature type="domain" description="PAC" evidence="20">
    <location>
        <begin position="228"/>
        <end position="279"/>
    </location>
</feature>
<keyword evidence="23" id="KW-1185">Reference proteome</keyword>
<evidence type="ECO:0000256" key="4">
    <source>
        <dbReference type="ARBA" id="ARBA00022475"/>
    </source>
</evidence>
<evidence type="ECO:0000259" key="17">
    <source>
        <dbReference type="PROSITE" id="PS50109"/>
    </source>
</evidence>
<evidence type="ECO:0000256" key="15">
    <source>
        <dbReference type="PROSITE-ProRule" id="PRU00169"/>
    </source>
</evidence>
<dbReference type="SMART" id="SM00387">
    <property type="entry name" value="HATPase_c"/>
    <property type="match status" value="1"/>
</dbReference>
<dbReference type="FunFam" id="1.10.287.130:FF:000002">
    <property type="entry name" value="Two-component osmosensing histidine kinase"/>
    <property type="match status" value="1"/>
</dbReference>
<dbReference type="SUPFAM" id="SSF47384">
    <property type="entry name" value="Homodimeric domain of signal transducing histidine kinase"/>
    <property type="match status" value="1"/>
</dbReference>
<dbReference type="Pfam" id="PF00072">
    <property type="entry name" value="Response_reg"/>
    <property type="match status" value="1"/>
</dbReference>
<dbReference type="InterPro" id="IPR001610">
    <property type="entry name" value="PAC"/>
</dbReference>
<reference evidence="22 23" key="1">
    <citation type="submission" date="2017-01" db="EMBL/GenBank/DDBJ databases">
        <title>Genome sequencing of Rhodoferax fermentans JCM 7819.</title>
        <authorList>
            <person name="Kim Y.J."/>
            <person name="Farh M.E.-A."/>
            <person name="Yang D.-C."/>
        </authorList>
    </citation>
    <scope>NUCLEOTIDE SEQUENCE [LARGE SCALE GENOMIC DNA]</scope>
    <source>
        <strain evidence="22 23">JCM 7819</strain>
    </source>
</reference>
<dbReference type="STRING" id="28066.RF819_16235"/>
<evidence type="ECO:0000256" key="12">
    <source>
        <dbReference type="ARBA" id="ARBA00023012"/>
    </source>
</evidence>
<keyword evidence="5 15" id="KW-0597">Phosphoprotein</keyword>
<dbReference type="InterPro" id="IPR003594">
    <property type="entry name" value="HATPase_dom"/>
</dbReference>
<feature type="modified residue" description="Phosphohistidine" evidence="14">
    <location>
        <position position="1002"/>
    </location>
</feature>
<evidence type="ECO:0000256" key="5">
    <source>
        <dbReference type="ARBA" id="ARBA00022553"/>
    </source>
</evidence>
<evidence type="ECO:0000256" key="1">
    <source>
        <dbReference type="ARBA" id="ARBA00000085"/>
    </source>
</evidence>
<comment type="caution">
    <text evidence="22">The sequence shown here is derived from an EMBL/GenBank/DDBJ whole genome shotgun (WGS) entry which is preliminary data.</text>
</comment>
<comment type="catalytic activity">
    <reaction evidence="1">
        <text>ATP + protein L-histidine = ADP + protein N-phospho-L-histidine.</text>
        <dbReference type="EC" id="2.7.13.3"/>
    </reaction>
</comment>
<dbReference type="GO" id="GO:0005524">
    <property type="term" value="F:ATP binding"/>
    <property type="evidence" value="ECO:0007669"/>
    <property type="project" value="UniProtKB-KW"/>
</dbReference>
<feature type="coiled-coil region" evidence="16">
    <location>
        <begin position="89"/>
        <end position="156"/>
    </location>
</feature>
<dbReference type="Pfam" id="PF08447">
    <property type="entry name" value="PAS_3"/>
    <property type="match status" value="1"/>
</dbReference>
<dbReference type="CDD" id="cd00088">
    <property type="entry name" value="HPT"/>
    <property type="match status" value="1"/>
</dbReference>
<evidence type="ECO:0000259" key="21">
    <source>
        <dbReference type="PROSITE" id="PS50894"/>
    </source>
</evidence>
<dbReference type="SUPFAM" id="SSF55785">
    <property type="entry name" value="PYP-like sensor domain (PAS domain)"/>
    <property type="match status" value="3"/>
</dbReference>
<evidence type="ECO:0000259" key="20">
    <source>
        <dbReference type="PROSITE" id="PS50113"/>
    </source>
</evidence>
<dbReference type="GO" id="GO:0000155">
    <property type="term" value="F:phosphorelay sensor kinase activity"/>
    <property type="evidence" value="ECO:0007669"/>
    <property type="project" value="InterPro"/>
</dbReference>
<evidence type="ECO:0000256" key="9">
    <source>
        <dbReference type="ARBA" id="ARBA00022777"/>
    </source>
</evidence>
<dbReference type="InterPro" id="IPR008207">
    <property type="entry name" value="Sig_transdc_His_kin_Hpt_dom"/>
</dbReference>
<proteinExistence type="predicted"/>
<dbReference type="InterPro" id="IPR035965">
    <property type="entry name" value="PAS-like_dom_sf"/>
</dbReference>
<keyword evidence="13" id="KW-0472">Membrane</keyword>
<protein>
    <recommendedName>
        <fullName evidence="3">histidine kinase</fullName>
        <ecNumber evidence="3">2.7.13.3</ecNumber>
    </recommendedName>
</protein>
<dbReference type="SUPFAM" id="SSF52172">
    <property type="entry name" value="CheY-like"/>
    <property type="match status" value="1"/>
</dbReference>
<keyword evidence="8" id="KW-0547">Nucleotide-binding</keyword>
<accession>A0A1T1AVC2</accession>
<dbReference type="InterPro" id="IPR036097">
    <property type="entry name" value="HisK_dim/P_sf"/>
</dbReference>
<dbReference type="Gene3D" id="3.40.50.2300">
    <property type="match status" value="1"/>
</dbReference>
<dbReference type="PROSITE" id="PS50112">
    <property type="entry name" value="PAS"/>
    <property type="match status" value="1"/>
</dbReference>
<dbReference type="CDD" id="cd00130">
    <property type="entry name" value="PAS"/>
    <property type="match status" value="1"/>
</dbReference>
<feature type="domain" description="PAC" evidence="20">
    <location>
        <begin position="484"/>
        <end position="536"/>
    </location>
</feature>
<dbReference type="AlphaFoldDB" id="A0A1T1AVC2"/>
<dbReference type="SMART" id="SM00086">
    <property type="entry name" value="PAC"/>
    <property type="match status" value="3"/>
</dbReference>
<dbReference type="InterPro" id="IPR011006">
    <property type="entry name" value="CheY-like_superfamily"/>
</dbReference>
<evidence type="ECO:0000256" key="6">
    <source>
        <dbReference type="ARBA" id="ARBA00022679"/>
    </source>
</evidence>
<dbReference type="InterPro" id="IPR013655">
    <property type="entry name" value="PAS_fold_3"/>
</dbReference>
<keyword evidence="4" id="KW-1003">Cell membrane</keyword>
<dbReference type="Pfam" id="PF01627">
    <property type="entry name" value="Hpt"/>
    <property type="match status" value="1"/>
</dbReference>
<evidence type="ECO:0000256" key="8">
    <source>
        <dbReference type="ARBA" id="ARBA00022741"/>
    </source>
</evidence>
<dbReference type="Pfam" id="PF00512">
    <property type="entry name" value="HisKA"/>
    <property type="match status" value="1"/>
</dbReference>
<evidence type="ECO:0000259" key="19">
    <source>
        <dbReference type="PROSITE" id="PS50112"/>
    </source>
</evidence>
<dbReference type="PROSITE" id="PS50894">
    <property type="entry name" value="HPT"/>
    <property type="match status" value="1"/>
</dbReference>
<dbReference type="InterPro" id="IPR005467">
    <property type="entry name" value="His_kinase_dom"/>
</dbReference>
<dbReference type="Gene3D" id="1.20.120.160">
    <property type="entry name" value="HPT domain"/>
    <property type="match status" value="1"/>
</dbReference>
<sequence>MSNPHAMHRLLSRQIRRLLGVDDEQVPSVLAELVQLSRSSGVSEPAARLLAGMEGFLARVLDTYEQNDRDLELKTRSLQLSSVELSHANDRLRHELDSRTRAMESLRETANGLMRQMGPYSPVLKDDSLESLSKLMSDLVAQREASQRELQAALADLANQKFALDQHAIVSITDLAGDITYANDKFCQISGYTREELLGRNHRMINSGRQHTSFFKHLWQTILKGEVWHGEICNQAKDGSIYWVQATIVPLMDDGAPRQFIAIRTDITARKAMQAAMAQAEERLRRITNAVPGVVFQCEVGAAGIRYTFLSERLKEIRGLDRDALMRNGLISFDQILEPDRSRCLAEVTAAAERREAWSAEYQVLLPDKRKRWIRAEVRPEPLPAADGATVFTGIWQDVTVIREASDQLREVTENIPVVVFQYRLWADGHQSFPFCSSVMEQICGVSHQTIMNDASSFFALIYADDQPAFVQAFKNSARFGARISLDFRLRHPQTGALIWVHGESMPKAAADGGVLWNGYLADISQAKQASEDLQRAKEAAEVASRAKSDFLANMSHEIRTPMNGVIGMTELVLDTELSTEQREYLEIVKLSSDTLLRVINDILDFSKIEAGKVQIEAIPFQLPQMLHETLKQLAVPAQAKGLALVCDLDPRVPQALVGDPGRLQQILMNLMGNAIKFTDHGEVALSVRSEPAPGARVRLRCSVKDTGIGIAQAKLDSIFEAFSQEDSSITRRFGGTGLGLSISSRLVAAMGGQMSVRSVLGEGSQFDFDVLMDAAVSTASERESVASPSDLTPAQRNSAAKTTAGLDILLVEDNEINQKLALVLLGREGHRVTLAGNGQIALDILALRRFDLVLMDMMMPVFDGLQATRRFRATERGRRTPIVAMTANVMPGDRERCLQAGMDDYLSKPISTSELYRVLARFDEGVAATENTALEPSHPARLKPAVAADAGFDYAQALRQADQEVIAIITDAFLAQWPGDLAQMKQALALLDWPKLLNSAHALKGVMGMFGARPAEDLVGELEQLVSAMPGSGLQGDAQAVHATLVALAAQIEHLVAALHGRQSAVVH</sequence>
<dbReference type="SMART" id="SM00388">
    <property type="entry name" value="HisKA"/>
    <property type="match status" value="1"/>
</dbReference>
<dbReference type="PROSITE" id="PS50113">
    <property type="entry name" value="PAC"/>
    <property type="match status" value="3"/>
</dbReference>
<gene>
    <name evidence="22" type="ORF">RF819_16235</name>
</gene>
<dbReference type="SMART" id="SM00073">
    <property type="entry name" value="HPT"/>
    <property type="match status" value="1"/>
</dbReference>
<name>A0A1T1AVC2_RHOFE</name>
<dbReference type="Pfam" id="PF02518">
    <property type="entry name" value="HATPase_c"/>
    <property type="match status" value="1"/>
</dbReference>
<evidence type="ECO:0000256" key="14">
    <source>
        <dbReference type="PROSITE-ProRule" id="PRU00110"/>
    </source>
</evidence>
<keyword evidence="11" id="KW-1133">Transmembrane helix</keyword>
<evidence type="ECO:0000256" key="3">
    <source>
        <dbReference type="ARBA" id="ARBA00012438"/>
    </source>
</evidence>
<dbReference type="CDD" id="cd16922">
    <property type="entry name" value="HATPase_EvgS-ArcB-TorS-like"/>
    <property type="match status" value="1"/>
</dbReference>
<dbReference type="SUPFAM" id="SSF47226">
    <property type="entry name" value="Histidine-containing phosphotransfer domain, HPT domain"/>
    <property type="match status" value="1"/>
</dbReference>
<dbReference type="InterPro" id="IPR036641">
    <property type="entry name" value="HPT_dom_sf"/>
</dbReference>
<dbReference type="EMBL" id="MTJN01000002">
    <property type="protein sequence ID" value="OOV08064.1"/>
    <property type="molecule type" value="Genomic_DNA"/>
</dbReference>
<feature type="domain" description="HPt" evidence="21">
    <location>
        <begin position="963"/>
        <end position="1063"/>
    </location>
</feature>
<dbReference type="GO" id="GO:0005886">
    <property type="term" value="C:plasma membrane"/>
    <property type="evidence" value="ECO:0007669"/>
    <property type="project" value="UniProtKB-SubCell"/>
</dbReference>
<dbReference type="PROSITE" id="PS50110">
    <property type="entry name" value="RESPONSE_REGULATORY"/>
    <property type="match status" value="1"/>
</dbReference>
<dbReference type="Proteomes" id="UP000190750">
    <property type="component" value="Unassembled WGS sequence"/>
</dbReference>
<evidence type="ECO:0000256" key="13">
    <source>
        <dbReference type="ARBA" id="ARBA00023136"/>
    </source>
</evidence>
<dbReference type="InterPro" id="IPR036890">
    <property type="entry name" value="HATPase_C_sf"/>
</dbReference>
<dbReference type="PANTHER" id="PTHR45339:SF1">
    <property type="entry name" value="HYBRID SIGNAL TRANSDUCTION HISTIDINE KINASE J"/>
    <property type="match status" value="1"/>
</dbReference>
<organism evidence="22 23">
    <name type="scientific">Rhodoferax fermentans</name>
    <dbReference type="NCBI Taxonomy" id="28066"/>
    <lineage>
        <taxon>Bacteria</taxon>
        <taxon>Pseudomonadati</taxon>
        <taxon>Pseudomonadota</taxon>
        <taxon>Betaproteobacteria</taxon>
        <taxon>Burkholderiales</taxon>
        <taxon>Comamonadaceae</taxon>
        <taxon>Rhodoferax</taxon>
    </lineage>
</organism>
<dbReference type="PRINTS" id="PR00344">
    <property type="entry name" value="BCTRLSENSOR"/>
</dbReference>
<dbReference type="RefSeq" id="WP_078365929.1">
    <property type="nucleotide sequence ID" value="NZ_MTJN01000002.1"/>
</dbReference>
<dbReference type="Pfam" id="PF13426">
    <property type="entry name" value="PAS_9"/>
    <property type="match status" value="1"/>
</dbReference>
<comment type="subcellular location">
    <subcellularLocation>
        <location evidence="2">Cell membrane</location>
        <topology evidence="2">Multi-pass membrane protein</topology>
    </subcellularLocation>
</comment>
<evidence type="ECO:0000256" key="10">
    <source>
        <dbReference type="ARBA" id="ARBA00022840"/>
    </source>
</evidence>
<dbReference type="InterPro" id="IPR001789">
    <property type="entry name" value="Sig_transdc_resp-reg_receiver"/>
</dbReference>
<feature type="domain" description="PAS" evidence="19">
    <location>
        <begin position="170"/>
        <end position="201"/>
    </location>
</feature>